<evidence type="ECO:0000313" key="5">
    <source>
        <dbReference type="Proteomes" id="UP000002320"/>
    </source>
</evidence>
<evidence type="ECO:0000313" key="4">
    <source>
        <dbReference type="EnsemblMetazoa" id="CPIJ007451-PA"/>
    </source>
</evidence>
<proteinExistence type="predicted"/>
<keyword evidence="1" id="KW-0732">Signal</keyword>
<dbReference type="InterPro" id="IPR031874">
    <property type="entry name" value="Cuticle_Acp1"/>
</dbReference>
<dbReference type="Proteomes" id="UP000002320">
    <property type="component" value="Unassembled WGS sequence"/>
</dbReference>
<dbReference type="OrthoDB" id="8194084at2759"/>
<evidence type="ECO:0000256" key="1">
    <source>
        <dbReference type="SAM" id="SignalP"/>
    </source>
</evidence>
<dbReference type="VEuPathDB" id="VectorBase:CQUJHB005217"/>
<dbReference type="Pfam" id="PF15999">
    <property type="entry name" value="DUF4774"/>
    <property type="match status" value="1"/>
</dbReference>
<dbReference type="HOGENOM" id="CLU_452177_0_0_1"/>
<feature type="domain" description="DUF4774" evidence="2">
    <location>
        <begin position="518"/>
        <end position="569"/>
    </location>
</feature>
<name>B0WKZ2_CULQU</name>
<dbReference type="InterPro" id="IPR031942">
    <property type="entry name" value="DUF4774"/>
</dbReference>
<dbReference type="PANTHER" id="PTHR12336:SF0">
    <property type="entry name" value="ADULT CUTICLE PROTEIN 1-RELATED"/>
    <property type="match status" value="1"/>
</dbReference>
<dbReference type="Gene3D" id="3.40.190.10">
    <property type="entry name" value="Periplasmic binding protein-like II"/>
    <property type="match status" value="1"/>
</dbReference>
<reference evidence="3" key="1">
    <citation type="submission" date="2007-03" db="EMBL/GenBank/DDBJ databases">
        <title>Annotation of Culex pipiens quinquefasciatus.</title>
        <authorList>
            <consortium name="The Broad Institute Genome Sequencing Platform"/>
            <person name="Atkinson P.W."/>
            <person name="Hemingway J."/>
            <person name="Christensen B.M."/>
            <person name="Higgs S."/>
            <person name="Kodira C."/>
            <person name="Hannick L."/>
            <person name="Megy K."/>
            <person name="O'Leary S."/>
            <person name="Pearson M."/>
            <person name="Haas B.J."/>
            <person name="Mauceli E."/>
            <person name="Wortman J.R."/>
            <person name="Lee N.H."/>
            <person name="Guigo R."/>
            <person name="Stanke M."/>
            <person name="Alvarado L."/>
            <person name="Amedeo P."/>
            <person name="Antoine C.H."/>
            <person name="Arensburger P."/>
            <person name="Bidwell S.L."/>
            <person name="Crawford M."/>
            <person name="Camaro F."/>
            <person name="Devon K."/>
            <person name="Engels R."/>
            <person name="Hammond M."/>
            <person name="Howarth C."/>
            <person name="Koehrsen M."/>
            <person name="Lawson D."/>
            <person name="Montgomery P."/>
            <person name="Nene V."/>
            <person name="Nusbaum C."/>
            <person name="Puiu D."/>
            <person name="Romero-Severson J."/>
            <person name="Severson D.W."/>
            <person name="Shumway M."/>
            <person name="Sisk P."/>
            <person name="Stolte C."/>
            <person name="Zeng Q."/>
            <person name="Eisenstadt E."/>
            <person name="Fraser-Liggett C."/>
            <person name="Strausberg R."/>
            <person name="Galagan J."/>
            <person name="Birren B."/>
            <person name="Collins F.H."/>
        </authorList>
    </citation>
    <scope>NUCLEOTIDE SEQUENCE [LARGE SCALE GENOMIC DNA]</scope>
    <source>
        <strain evidence="3">JHB</strain>
    </source>
</reference>
<protein>
    <recommendedName>
        <fullName evidence="2">DUF4774 domain-containing protein</fullName>
    </recommendedName>
</protein>
<reference evidence="4" key="2">
    <citation type="submission" date="2021-02" db="UniProtKB">
        <authorList>
            <consortium name="EnsemblMetazoa"/>
        </authorList>
    </citation>
    <scope>IDENTIFICATION</scope>
    <source>
        <strain evidence="4">JHB</strain>
    </source>
</reference>
<sequence length="604" mass="66337">MNAFIALFVATLAVAAQAGYVPSAWPVSTYGVDSWNGWNGLNTWNGLNSWNGLNTWNGLNSYPYGVNQWSSGSAWPATYSNDYTNNWYGLGGKTIVQANVVKVNPWGLPLASSYGYGYNNYLGAAIPAAKYVAANPGSVHTCILSTLVLSIKCRPQAVQVEPQLIRRLFAQPRALVDPPFIEQRGSIEETQRILREIERINIAMGYRKKQEVAFPRTSNFNEGYFYPRPVYQPLNFRTTTMSPAAPVPMFKQFTGERLVSTVDPFRAQVYYYPAPYLRVPMVDGPRAFQSGEVLEIKRSKELSPKIFVLPIAVPSADGRSSEVRYIPSTVNFGSLQGFRSRGKAIEDEERKVKKGKGMVEDMAEVVEEDKVDEDLLEEVLDAVDYDLDDDEDEKQQVLPVTEKFANDKFMNSKLTDSSEENSDEQANLEVMMLNKGVRGTSRSFNITATFQNFTNRFIPSSTPTTTLEPSDIKELQQLDFSETSDATAPQAELEQEKGPFGLFNRQTDPGNGGIVIQRLRVRQGGIAIAGPGGIATAGSGGTAIVGPNGTAITHPRSLTIAGPGAKIYAVPESVDLGKTINATKRSLPLDAVLVANGPVVYYRN</sequence>
<organism>
    <name type="scientific">Culex quinquefasciatus</name>
    <name type="common">Southern house mosquito</name>
    <name type="synonym">Culex pungens</name>
    <dbReference type="NCBI Taxonomy" id="7176"/>
    <lineage>
        <taxon>Eukaryota</taxon>
        <taxon>Metazoa</taxon>
        <taxon>Ecdysozoa</taxon>
        <taxon>Arthropoda</taxon>
        <taxon>Hexapoda</taxon>
        <taxon>Insecta</taxon>
        <taxon>Pterygota</taxon>
        <taxon>Neoptera</taxon>
        <taxon>Endopterygota</taxon>
        <taxon>Diptera</taxon>
        <taxon>Nematocera</taxon>
        <taxon>Culicoidea</taxon>
        <taxon>Culicidae</taxon>
        <taxon>Culicinae</taxon>
        <taxon>Culicini</taxon>
        <taxon>Culex</taxon>
        <taxon>Culex</taxon>
    </lineage>
</organism>
<dbReference type="OMA" id="LNTWNGL"/>
<dbReference type="VEuPathDB" id="VectorBase:CPIJ007451"/>
<feature type="signal peptide" evidence="1">
    <location>
        <begin position="1"/>
        <end position="18"/>
    </location>
</feature>
<dbReference type="AlphaFoldDB" id="B0WKZ2"/>
<dbReference type="EMBL" id="DS231978">
    <property type="protein sequence ID" value="EDS30132.1"/>
    <property type="molecule type" value="Genomic_DNA"/>
</dbReference>
<dbReference type="InParanoid" id="B0WKZ2"/>
<gene>
    <name evidence="4" type="primary">6039875</name>
    <name evidence="3" type="ORF">CpipJ_CPIJ007451</name>
</gene>
<evidence type="ECO:0000259" key="2">
    <source>
        <dbReference type="Pfam" id="PF15999"/>
    </source>
</evidence>
<dbReference type="KEGG" id="cqu:CpipJ_CPIJ007451"/>
<feature type="chain" id="PRO_5014566794" description="DUF4774 domain-containing protein" evidence="1">
    <location>
        <begin position="19"/>
        <end position="604"/>
    </location>
</feature>
<evidence type="ECO:0000313" key="3">
    <source>
        <dbReference type="EMBL" id="EDS30132.1"/>
    </source>
</evidence>
<dbReference type="eggNOG" id="ENOG502S6AP">
    <property type="taxonomic scope" value="Eukaryota"/>
</dbReference>
<dbReference type="EnsemblMetazoa" id="CPIJ007451-RA">
    <property type="protein sequence ID" value="CPIJ007451-PA"/>
    <property type="gene ID" value="CPIJ007451"/>
</dbReference>
<keyword evidence="5" id="KW-1185">Reference proteome</keyword>
<accession>B0WKZ2</accession>
<dbReference type="PANTHER" id="PTHR12336">
    <property type="entry name" value="ADULT CUTICLE PROTEIN 1-RELATED"/>
    <property type="match status" value="1"/>
</dbReference>